<accession>D7GI75</accession>
<dbReference type="KEGG" id="pfr:PFREUD_02750"/>
<keyword evidence="2" id="KW-1185">Reference proteome</keyword>
<organism evidence="1 2">
    <name type="scientific">Propionibacterium freudenreichii subsp. shermanii (strain ATCC 9614 / DSM 4902 / CIP 103027 / NCIMB 8099 / CIRM-BIA1)</name>
    <dbReference type="NCBI Taxonomy" id="754252"/>
    <lineage>
        <taxon>Bacteria</taxon>
        <taxon>Bacillati</taxon>
        <taxon>Actinomycetota</taxon>
        <taxon>Actinomycetes</taxon>
        <taxon>Propionibacteriales</taxon>
        <taxon>Propionibacteriaceae</taxon>
        <taxon>Propionibacterium</taxon>
    </lineage>
</organism>
<evidence type="ECO:0000313" key="2">
    <source>
        <dbReference type="Proteomes" id="UP000000936"/>
    </source>
</evidence>
<dbReference type="EMBL" id="FN806773">
    <property type="protein sequence ID" value="CBL55797.1"/>
    <property type="molecule type" value="Genomic_DNA"/>
</dbReference>
<reference evidence="1 2" key="1">
    <citation type="journal article" date="2010" name="PLoS ONE">
        <title>The complete genome of Propionibacterium freudenreichii CIRM-BIA1, a hardy actinobacterium with food and probiotic applications.</title>
        <authorList>
            <person name="Falentin H."/>
            <person name="Deutsch S.M."/>
            <person name="Jan G."/>
            <person name="Loux V."/>
            <person name="Thierry A."/>
            <person name="Parayre S."/>
            <person name="Maillard M.B."/>
            <person name="Dherbecourt J."/>
            <person name="Cousin F.J."/>
            <person name="Jardin J."/>
            <person name="Siguier P."/>
            <person name="Couloux A."/>
            <person name="Barbe V."/>
            <person name="Vacherie B."/>
            <person name="Wincker P."/>
            <person name="Gibrat J.F."/>
            <person name="Gaillardin C."/>
            <person name="Lortal S."/>
        </authorList>
    </citation>
    <scope>NUCLEOTIDE SEQUENCE [LARGE SCALE GENOMIC DNA]</scope>
    <source>
        <strain evidence="2">ATCC 9614 / DSM 4902 / CIP 103027 / NCIMB 8099 / CIRM-BIA1</strain>
    </source>
</reference>
<dbReference type="Proteomes" id="UP000000936">
    <property type="component" value="Chromosome"/>
</dbReference>
<dbReference type="AlphaFoldDB" id="D7GI75"/>
<dbReference type="HOGENOM" id="CLU_575761_0_0_11"/>
<dbReference type="STRING" id="754252.PFREUD_02750"/>
<sequence length="483" mass="53744">MQDEPTLSRVLLGLGSPEYMSSPEGLMSALAWRGDSLRAEKSAVGLIYEGKTTRSPRRTVIETRPAREADSQHLARALRDSGLSIDLDSLRDDWILPEAIFNSVRGARAKASKARTVAPMTPGLARLQNPVGMVNKNNPAPYGRIIEMMFLYGSPSQEETPRPLARDRWLQSTADQLRGNSLLAAIDSLSIAVLNDRLRDTGIEVVKSSGEQPLTEPPAQVQSAETPYKWFNHAWTLLTREDWRKALSPRVWTDWLLTVLRMAFSMGFLWEMRYYGSIGHWILGGSNDRLEQFLDGTIPLIPWVDSSTPNSQRNVHPIIRDVVRQGIAVREFLRDQQGNHGDELLTDAVSIIRSNAQSMSELESLFVDIRQNDARGAKTMYESIFYSLRERESSDGGQDYYALIRKMSNRTAVISPGVEWIALMASIACGNPGGEANLRELNAQLNQVGLHPPVHDLIHLLEIAGLANGSADADEGVRIQSAY</sequence>
<proteinExistence type="predicted"/>
<name>D7GI75_PROFC</name>
<evidence type="ECO:0000313" key="1">
    <source>
        <dbReference type="EMBL" id="CBL55797.1"/>
    </source>
</evidence>
<protein>
    <submittedName>
        <fullName evidence="1">Uncharacterized protein</fullName>
    </submittedName>
</protein>
<gene>
    <name evidence="1" type="ordered locus">PFREUD_02750</name>
</gene>